<organism evidence="7 8">
    <name type="scientific">Denitrobaculum tricleocarpae</name>
    <dbReference type="NCBI Taxonomy" id="2591009"/>
    <lineage>
        <taxon>Bacteria</taxon>
        <taxon>Pseudomonadati</taxon>
        <taxon>Pseudomonadota</taxon>
        <taxon>Alphaproteobacteria</taxon>
        <taxon>Rhodospirillales</taxon>
        <taxon>Rhodospirillaceae</taxon>
        <taxon>Denitrobaculum</taxon>
    </lineage>
</organism>
<dbReference type="Proteomes" id="UP000315252">
    <property type="component" value="Unassembled WGS sequence"/>
</dbReference>
<proteinExistence type="predicted"/>
<dbReference type="Pfam" id="PF01699">
    <property type="entry name" value="Na_Ca_ex"/>
    <property type="match status" value="2"/>
</dbReference>
<dbReference type="RefSeq" id="WP_142894810.1">
    <property type="nucleotide sequence ID" value="NZ_ML660052.1"/>
</dbReference>
<dbReference type="GO" id="GO:0006874">
    <property type="term" value="P:intracellular calcium ion homeostasis"/>
    <property type="evidence" value="ECO:0007669"/>
    <property type="project" value="TreeGrafter"/>
</dbReference>
<dbReference type="GO" id="GO:0005886">
    <property type="term" value="C:plasma membrane"/>
    <property type="evidence" value="ECO:0007669"/>
    <property type="project" value="TreeGrafter"/>
</dbReference>
<dbReference type="GO" id="GO:0005262">
    <property type="term" value="F:calcium channel activity"/>
    <property type="evidence" value="ECO:0007669"/>
    <property type="project" value="TreeGrafter"/>
</dbReference>
<evidence type="ECO:0000256" key="3">
    <source>
        <dbReference type="ARBA" id="ARBA00022989"/>
    </source>
</evidence>
<dbReference type="InterPro" id="IPR004837">
    <property type="entry name" value="NaCa_Exmemb"/>
</dbReference>
<evidence type="ECO:0000256" key="4">
    <source>
        <dbReference type="ARBA" id="ARBA00023136"/>
    </source>
</evidence>
<feature type="transmembrane region" description="Helical" evidence="5">
    <location>
        <begin position="68"/>
        <end position="88"/>
    </location>
</feature>
<dbReference type="EMBL" id="VHSH01000001">
    <property type="protein sequence ID" value="TQV83573.1"/>
    <property type="molecule type" value="Genomic_DNA"/>
</dbReference>
<feature type="transmembrane region" description="Helical" evidence="5">
    <location>
        <begin position="95"/>
        <end position="114"/>
    </location>
</feature>
<evidence type="ECO:0000256" key="2">
    <source>
        <dbReference type="ARBA" id="ARBA00022692"/>
    </source>
</evidence>
<feature type="transmembrane region" description="Helical" evidence="5">
    <location>
        <begin position="32"/>
        <end position="56"/>
    </location>
</feature>
<feature type="transmembrane region" description="Helical" evidence="5">
    <location>
        <begin position="246"/>
        <end position="266"/>
    </location>
</feature>
<dbReference type="InterPro" id="IPR044880">
    <property type="entry name" value="NCX_ion-bd_dom_sf"/>
</dbReference>
<feature type="transmembrane region" description="Helical" evidence="5">
    <location>
        <begin position="120"/>
        <end position="138"/>
    </location>
</feature>
<reference evidence="7 8" key="1">
    <citation type="submission" date="2019-06" db="EMBL/GenBank/DDBJ databases">
        <title>Whole genome sequence for Rhodospirillaceae sp. R148.</title>
        <authorList>
            <person name="Wang G."/>
        </authorList>
    </citation>
    <scope>NUCLEOTIDE SEQUENCE [LARGE SCALE GENOMIC DNA]</scope>
    <source>
        <strain evidence="7 8">R148</strain>
    </source>
</reference>
<dbReference type="GO" id="GO:0008273">
    <property type="term" value="F:calcium, potassium:sodium antiporter activity"/>
    <property type="evidence" value="ECO:0007669"/>
    <property type="project" value="TreeGrafter"/>
</dbReference>
<name>A0A545U2E0_9PROT</name>
<dbReference type="NCBIfam" id="TIGR00367">
    <property type="entry name" value="calcium/sodium antiporter"/>
    <property type="match status" value="1"/>
</dbReference>
<feature type="transmembrane region" description="Helical" evidence="5">
    <location>
        <begin position="6"/>
        <end position="25"/>
    </location>
</feature>
<dbReference type="AlphaFoldDB" id="A0A545U2E0"/>
<accession>A0A545U2E0</accession>
<evidence type="ECO:0000313" key="8">
    <source>
        <dbReference type="Proteomes" id="UP000315252"/>
    </source>
</evidence>
<comment type="subcellular location">
    <subcellularLocation>
        <location evidence="1">Membrane</location>
        <topology evidence="1">Multi-pass membrane protein</topology>
    </subcellularLocation>
</comment>
<comment type="caution">
    <text evidence="7">The sequence shown here is derived from an EMBL/GenBank/DDBJ whole genome shotgun (WGS) entry which is preliminary data.</text>
</comment>
<evidence type="ECO:0000256" key="1">
    <source>
        <dbReference type="ARBA" id="ARBA00004141"/>
    </source>
</evidence>
<protein>
    <submittedName>
        <fullName evidence="7">Calcium/sodium antiporter</fullName>
    </submittedName>
</protein>
<keyword evidence="4 5" id="KW-0472">Membrane</keyword>
<evidence type="ECO:0000313" key="7">
    <source>
        <dbReference type="EMBL" id="TQV83573.1"/>
    </source>
</evidence>
<dbReference type="Gene3D" id="1.20.1420.30">
    <property type="entry name" value="NCX, central ion-binding region"/>
    <property type="match status" value="1"/>
</dbReference>
<keyword evidence="3 5" id="KW-1133">Transmembrane helix</keyword>
<feature type="transmembrane region" description="Helical" evidence="5">
    <location>
        <begin position="272"/>
        <end position="293"/>
    </location>
</feature>
<dbReference type="OrthoDB" id="9794225at2"/>
<keyword evidence="2 5" id="KW-0812">Transmembrane</keyword>
<evidence type="ECO:0000256" key="5">
    <source>
        <dbReference type="SAM" id="Phobius"/>
    </source>
</evidence>
<keyword evidence="8" id="KW-1185">Reference proteome</keyword>
<feature type="domain" description="Sodium/calcium exchanger membrane region" evidence="6">
    <location>
        <begin position="176"/>
        <end position="317"/>
    </location>
</feature>
<dbReference type="InterPro" id="IPR004481">
    <property type="entry name" value="K/Na/Ca-exchanger"/>
</dbReference>
<feature type="transmembrane region" description="Helical" evidence="5">
    <location>
        <begin position="173"/>
        <end position="191"/>
    </location>
</feature>
<evidence type="ECO:0000259" key="6">
    <source>
        <dbReference type="Pfam" id="PF01699"/>
    </source>
</evidence>
<feature type="domain" description="Sodium/calcium exchanger membrane region" evidence="6">
    <location>
        <begin position="4"/>
        <end position="138"/>
    </location>
</feature>
<dbReference type="PANTHER" id="PTHR10846">
    <property type="entry name" value="SODIUM/POTASSIUM/CALCIUM EXCHANGER"/>
    <property type="match status" value="1"/>
</dbReference>
<feature type="transmembrane region" description="Helical" evidence="5">
    <location>
        <begin position="300"/>
        <end position="318"/>
    </location>
</feature>
<gene>
    <name evidence="7" type="ORF">FKG95_03000</name>
</gene>
<dbReference type="PANTHER" id="PTHR10846:SF8">
    <property type="entry name" value="INNER MEMBRANE PROTEIN YRBG"/>
    <property type="match status" value="1"/>
</dbReference>
<sequence>MTGAGLLLLAFGGEVLLRGAIGVASRLGLSPMLIGLTVVAFATSMPELVVTVTAGLEDVTDIGVGNVVGSNIANILLILGVAAVISPIVTKPQLVLRDCIAVLAATLLFVSFAYYGELSFLHGVAMIACLIGYVWYSYRNDAVRNGDDGEDEDSLSALDDEVAEEIESAPKSLGIALALVIGGIIGLVLGSELLVRGAVQIARAAGVSETVIGLTLVAFGTSLPELATSITAAIRGHTEVALGNALGSNLFNLLLILGVLAMVTPFEVDAAVLSFDAWIMAAVSLMVVPIIMICGQIGRFSGIVFLLLYGAYITYQFTLPPVVA</sequence>